<evidence type="ECO:0000313" key="11">
    <source>
        <dbReference type="Proteomes" id="UP000069272"/>
    </source>
</evidence>
<protein>
    <submittedName>
        <fullName evidence="10">Uncharacterized protein</fullName>
    </submittedName>
</protein>
<dbReference type="InterPro" id="IPR001594">
    <property type="entry name" value="Palmitoyltrfase_DHHC"/>
</dbReference>
<dbReference type="Pfam" id="PF14666">
    <property type="entry name" value="RICTOR_M"/>
    <property type="match status" value="1"/>
</dbReference>
<feature type="compositionally biased region" description="Basic and acidic residues" evidence="6">
    <location>
        <begin position="1247"/>
        <end position="1256"/>
    </location>
</feature>
<dbReference type="VEuPathDB" id="VectorBase:AALB20_035335"/>
<accession>A0A182FMG9</accession>
<dbReference type="Pfam" id="PF14664">
    <property type="entry name" value="RICTOR_N"/>
    <property type="match status" value="1"/>
</dbReference>
<dbReference type="EnsemblMetazoa" id="AALB007729-RA">
    <property type="protein sequence ID" value="AALB007729-PA"/>
    <property type="gene ID" value="AALB007729"/>
</dbReference>
<dbReference type="GO" id="GO:0016799">
    <property type="term" value="F:hydrolase activity, hydrolyzing N-glycosyl compounds"/>
    <property type="evidence" value="ECO:0007669"/>
    <property type="project" value="InterPro"/>
</dbReference>
<feature type="transmembrane region" description="Helical" evidence="7">
    <location>
        <begin position="2402"/>
        <end position="2428"/>
    </location>
</feature>
<feature type="transmembrane region" description="Helical" evidence="7">
    <location>
        <begin position="1178"/>
        <end position="1198"/>
    </location>
</feature>
<feature type="compositionally biased region" description="Polar residues" evidence="6">
    <location>
        <begin position="592"/>
        <end position="602"/>
    </location>
</feature>
<dbReference type="InterPro" id="IPR029453">
    <property type="entry name" value="Rictor_IV"/>
</dbReference>
<feature type="transmembrane region" description="Helical" evidence="7">
    <location>
        <begin position="939"/>
        <end position="964"/>
    </location>
</feature>
<dbReference type="InterPro" id="IPR000225">
    <property type="entry name" value="Armadillo"/>
</dbReference>
<feature type="region of interest" description="Disordered" evidence="6">
    <location>
        <begin position="1223"/>
        <end position="1299"/>
    </location>
</feature>
<dbReference type="Pfam" id="PF01156">
    <property type="entry name" value="IU_nuc_hydro"/>
    <property type="match status" value="1"/>
</dbReference>
<proteinExistence type="inferred from homology"/>
<dbReference type="GO" id="GO:0016939">
    <property type="term" value="C:kinesin II complex"/>
    <property type="evidence" value="ECO:0007669"/>
    <property type="project" value="TreeGrafter"/>
</dbReference>
<evidence type="ECO:0000256" key="5">
    <source>
        <dbReference type="ARBA" id="ARBA00023136"/>
    </source>
</evidence>
<reference evidence="10" key="2">
    <citation type="submission" date="2022-08" db="UniProtKB">
        <authorList>
            <consortium name="EnsemblMetazoa"/>
        </authorList>
    </citation>
    <scope>IDENTIFICATION</scope>
    <source>
        <strain evidence="10">STECLA/ALBI9_A</strain>
    </source>
</reference>
<feature type="compositionally biased region" description="Low complexity" evidence="6">
    <location>
        <begin position="1355"/>
        <end position="1368"/>
    </location>
</feature>
<comment type="subcellular location">
    <subcellularLocation>
        <location evidence="1">Membrane</location>
        <topology evidence="1">Multi-pass membrane protein</topology>
    </subcellularLocation>
</comment>
<keyword evidence="4 7" id="KW-1133">Transmembrane helix</keyword>
<dbReference type="GO" id="GO:0019894">
    <property type="term" value="F:kinesin binding"/>
    <property type="evidence" value="ECO:0007669"/>
    <property type="project" value="InterPro"/>
</dbReference>
<feature type="compositionally biased region" description="Polar residues" evidence="6">
    <location>
        <begin position="1228"/>
        <end position="1244"/>
    </location>
</feature>
<feature type="transmembrane region" description="Helical" evidence="7">
    <location>
        <begin position="2272"/>
        <end position="2295"/>
    </location>
</feature>
<dbReference type="InterPro" id="IPR016024">
    <property type="entry name" value="ARM-type_fold"/>
</dbReference>
<dbReference type="SMART" id="SM01297">
    <property type="entry name" value="KAP"/>
    <property type="match status" value="1"/>
</dbReference>
<keyword evidence="3 7" id="KW-0812">Transmembrane</keyword>
<feature type="region of interest" description="Disordered" evidence="6">
    <location>
        <begin position="1355"/>
        <end position="1390"/>
    </location>
</feature>
<feature type="transmembrane region" description="Helical" evidence="7">
    <location>
        <begin position="2231"/>
        <end position="2252"/>
    </location>
</feature>
<dbReference type="InterPro" id="IPR029451">
    <property type="entry name" value="RICTOR_M"/>
</dbReference>
<dbReference type="PANTHER" id="PTHR15605:SF2">
    <property type="entry name" value="KINESIN-ASSOCIATED PROTEIN 3"/>
    <property type="match status" value="1"/>
</dbReference>
<dbReference type="STRING" id="7167.A0A182FMG9"/>
<dbReference type="GO" id="GO:0016020">
    <property type="term" value="C:membrane"/>
    <property type="evidence" value="ECO:0007669"/>
    <property type="project" value="UniProtKB-SubCell"/>
</dbReference>
<dbReference type="SMART" id="SM01307">
    <property type="entry name" value="RICTOR_M"/>
    <property type="match status" value="1"/>
</dbReference>
<keyword evidence="11" id="KW-1185">Reference proteome</keyword>
<dbReference type="Pfam" id="PF01529">
    <property type="entry name" value="DHHC"/>
    <property type="match status" value="1"/>
</dbReference>
<dbReference type="Pfam" id="PF05804">
    <property type="entry name" value="KAP"/>
    <property type="match status" value="1"/>
</dbReference>
<dbReference type="GO" id="GO:0035869">
    <property type="term" value="C:ciliary transition zone"/>
    <property type="evidence" value="ECO:0007669"/>
    <property type="project" value="TreeGrafter"/>
</dbReference>
<feature type="domain" description="Rapamycin-insensitive companion of mTOR middle" evidence="8">
    <location>
        <begin position="628"/>
        <end position="851"/>
    </location>
</feature>
<evidence type="ECO:0000259" key="8">
    <source>
        <dbReference type="SMART" id="SM01307"/>
    </source>
</evidence>
<dbReference type="GO" id="GO:0005930">
    <property type="term" value="C:axoneme"/>
    <property type="evidence" value="ECO:0007669"/>
    <property type="project" value="TreeGrafter"/>
</dbReference>
<evidence type="ECO:0000256" key="6">
    <source>
        <dbReference type="SAM" id="MobiDB-lite"/>
    </source>
</evidence>
<dbReference type="Pfam" id="PF14663">
    <property type="entry name" value="RasGEF_N_2"/>
    <property type="match status" value="1"/>
</dbReference>
<dbReference type="SUPFAM" id="SSF48371">
    <property type="entry name" value="ARM repeat"/>
    <property type="match status" value="2"/>
</dbReference>
<dbReference type="SUPFAM" id="SSF53590">
    <property type="entry name" value="Nucleoside hydrolase"/>
    <property type="match status" value="1"/>
</dbReference>
<feature type="domain" description="Rapamycin-insensitive companion of mTOR N-terminal" evidence="9">
    <location>
        <begin position="86"/>
        <end position="476"/>
    </location>
</feature>
<dbReference type="InterPro" id="IPR028267">
    <property type="entry name" value="Pianissimo_N"/>
</dbReference>
<dbReference type="InterPro" id="IPR036452">
    <property type="entry name" value="Ribo_hydro-like"/>
</dbReference>
<dbReference type="InterPro" id="IPR001910">
    <property type="entry name" value="Inosine/uridine_hydrolase_dom"/>
</dbReference>
<feature type="region of interest" description="Disordered" evidence="6">
    <location>
        <begin position="2605"/>
        <end position="2631"/>
    </location>
</feature>
<evidence type="ECO:0000259" key="9">
    <source>
        <dbReference type="SMART" id="SM01308"/>
    </source>
</evidence>
<dbReference type="Gene3D" id="1.25.10.10">
    <property type="entry name" value="Leucine-rich Repeat Variant"/>
    <property type="match status" value="1"/>
</dbReference>
<dbReference type="SMART" id="SM01303">
    <property type="entry name" value="RasGEF_N_2"/>
    <property type="match status" value="1"/>
</dbReference>
<dbReference type="Gene3D" id="3.90.245.10">
    <property type="entry name" value="Ribonucleoside hydrolase-like"/>
    <property type="match status" value="1"/>
</dbReference>
<dbReference type="InterPro" id="IPR011989">
    <property type="entry name" value="ARM-like"/>
</dbReference>
<dbReference type="VEuPathDB" id="VectorBase:AALB20_026155"/>
<feature type="transmembrane region" description="Helical" evidence="7">
    <location>
        <begin position="2358"/>
        <end position="2382"/>
    </location>
</feature>
<dbReference type="GO" id="GO:0007018">
    <property type="term" value="P:microtubule-based movement"/>
    <property type="evidence" value="ECO:0007669"/>
    <property type="project" value="TreeGrafter"/>
</dbReference>
<dbReference type="SMART" id="SM00185">
    <property type="entry name" value="ARM"/>
    <property type="match status" value="4"/>
</dbReference>
<dbReference type="PANTHER" id="PTHR15605">
    <property type="entry name" value="KINESIN-ASSOCIATED PROTEINS"/>
    <property type="match status" value="1"/>
</dbReference>
<feature type="compositionally biased region" description="Basic and acidic residues" evidence="6">
    <location>
        <begin position="1379"/>
        <end position="1390"/>
    </location>
</feature>
<dbReference type="GO" id="GO:0016409">
    <property type="term" value="F:palmitoyltransferase activity"/>
    <property type="evidence" value="ECO:0007669"/>
    <property type="project" value="InterPro"/>
</dbReference>
<dbReference type="SMART" id="SM01308">
    <property type="entry name" value="RICTOR_N"/>
    <property type="match status" value="1"/>
</dbReference>
<dbReference type="GO" id="GO:0044782">
    <property type="term" value="P:cilium organization"/>
    <property type="evidence" value="ECO:0007669"/>
    <property type="project" value="TreeGrafter"/>
</dbReference>
<dbReference type="Proteomes" id="UP000069272">
    <property type="component" value="Chromosome X"/>
</dbReference>
<dbReference type="VEuPathDB" id="VectorBase:AALB007729"/>
<feature type="region of interest" description="Disordered" evidence="6">
    <location>
        <begin position="590"/>
        <end position="614"/>
    </location>
</feature>
<name>A0A182FMG9_ANOAL</name>
<evidence type="ECO:0000256" key="7">
    <source>
        <dbReference type="SAM" id="Phobius"/>
    </source>
</evidence>
<organism evidence="10 11">
    <name type="scientific">Anopheles albimanus</name>
    <name type="common">New world malaria mosquito</name>
    <dbReference type="NCBI Taxonomy" id="7167"/>
    <lineage>
        <taxon>Eukaryota</taxon>
        <taxon>Metazoa</taxon>
        <taxon>Ecdysozoa</taxon>
        <taxon>Arthropoda</taxon>
        <taxon>Hexapoda</taxon>
        <taxon>Insecta</taxon>
        <taxon>Pterygota</taxon>
        <taxon>Neoptera</taxon>
        <taxon>Endopterygota</taxon>
        <taxon>Diptera</taxon>
        <taxon>Nematocera</taxon>
        <taxon>Culicoidea</taxon>
        <taxon>Culicidae</taxon>
        <taxon>Anophelinae</taxon>
        <taxon>Anopheles</taxon>
    </lineage>
</organism>
<comment type="similarity">
    <text evidence="2">Belongs to the IUNH family.</text>
</comment>
<evidence type="ECO:0000256" key="3">
    <source>
        <dbReference type="ARBA" id="ARBA00022692"/>
    </source>
</evidence>
<evidence type="ECO:0000256" key="4">
    <source>
        <dbReference type="ARBA" id="ARBA00022989"/>
    </source>
</evidence>
<keyword evidence="5 7" id="KW-0472">Membrane</keyword>
<feature type="region of interest" description="Disordered" evidence="6">
    <location>
        <begin position="1854"/>
        <end position="1874"/>
    </location>
</feature>
<reference evidence="10 11" key="1">
    <citation type="journal article" date="2017" name="G3 (Bethesda)">
        <title>The Physical Genome Mapping of Anopheles albimanus Corrected Scaffold Misassemblies and Identified Interarm Rearrangements in Genus Anopheles.</title>
        <authorList>
            <person name="Artemov G.N."/>
            <person name="Peery A.N."/>
            <person name="Jiang X."/>
            <person name="Tu Z."/>
            <person name="Stegniy V.N."/>
            <person name="Sharakhova M.V."/>
            <person name="Sharakhov I.V."/>
        </authorList>
    </citation>
    <scope>NUCLEOTIDE SEQUENCE [LARGE SCALE GENOMIC DNA]</scope>
    <source>
        <strain evidence="10 11">ALBI9_A</strain>
    </source>
</reference>
<dbReference type="PROSITE" id="PS50216">
    <property type="entry name" value="DHHC"/>
    <property type="match status" value="1"/>
</dbReference>
<dbReference type="InterPro" id="IPR008658">
    <property type="entry name" value="KAP3"/>
</dbReference>
<evidence type="ECO:0000313" key="10">
    <source>
        <dbReference type="EnsemblMetazoa" id="AALB007729-PA"/>
    </source>
</evidence>
<evidence type="ECO:0000256" key="2">
    <source>
        <dbReference type="ARBA" id="ARBA00009176"/>
    </source>
</evidence>
<evidence type="ECO:0000256" key="1">
    <source>
        <dbReference type="ARBA" id="ARBA00004141"/>
    </source>
</evidence>
<sequence length="2631" mass="297292">MAMSSWMIRRSIRQRSRPAPEDCYEIDAEKSARENAEDIFMELYSPQITVKKRLSLLNALIKLIQRWKREACMFGQPKTRGFHGNMKRCTGLAKDRETTLGFSCDQMMGCLKCNLLHPMSQIRAATLRTIRHLLIVPSDLRQFNVLQLPHLVCRSLDIVLQNTEERMQALKLIRRMLAVASNEINPAVVRCLVSLGESGSAGMFNSGTGTLPGVGAHPGHEDRLLRCCLATLCEVGVLNPIILIKCGGVSVITRSILECHSPRIAESLCGVLLYMLEWPHTRNIAAIRLDCFVAPYCDFTYRVGILDRNKDARDLRFTCSRLALLSVLRSWAGTIEFCNPLQPSGLKALIDIMYLNQLEIRKAVLELLYELLGLTQPVWTDEYLVAMQVVDPAEYQDAWRLNEGFVGAEGISILPSLASNVPKLCEIHIALLLYCFVEHGLLNALIEVIVSSDTFISVRATILLAKITHQLHHLLPAEICDHTPAAALPMLVAHAIGGNHQARAAISALQQLHVMLQNRPASCSFYLDCIIQRGELINTRTFRRELLSNNATTSCSMTVGGNYSTQEETKRTPLEFSHWSAGMTMGRPLGQFPSSNDSSMTKLSGPETGDRSLDKRTLRRSKILNIWDSLKEGDRLIKESNVLLVKDPNMWDWDVIITILRSDILGVRMEEQNNRFIRRLVDYFKPSNNRFSHQDLVSTNRQLPAYVTAGLELIDTLLRSPELECIRILTDLFTDISRQLLAIHAKKSAHECLFSPQHMTSTMCQQYFLFIGRMCRTDCGMEILRNTDVFKELATIVQKTNHLCYIKLIISGLDYNMEGEPRAILSKALQKHPSVKARLYALQMLRVLLRARMPNFEVWGIQLMLDLVASVQGEGQPRCMQLALIDLLEEASYERVYLEELTHCWPQLDQLGERGKMIMMRFYSIPRGLNHPRAQCCMLLASLFHLIAGLTLFLFTVHYIYYVVTALQRSTSNSMQSEDAKYIKKRWKGGTIEPHPTEKALIVNYKLEAAVFGEPGDPMLEDKKDCQRIIRLKSLNSKTDPAVLAREVVEKCDLIHRSQLSDIEQIIYYLKNRKNVESSASSSVGVGAGSQRSVSRVSGKVSPMMEATEKASIRNIDEYIELLYEDLSEKVKGSRLILQLARDPDNLEELEKNEAVLSALSRVLREDWRRSLDLSTNIIYIFFCFSTYTNFHSVIVNYKIGSLCMDVIDYELRRYDQMKHDLDARKSGGSTTVGQQSAENSTAAGATERRDRDKELATGLRNSSEQLDTIIDQEKPKEMEPPRRRIPELKQRPKSGNWGSFHAGVGLPGSTAMSASLIKAHSMNNSYHEALSCESTGATGTNVAGLSSISTNASTDSLSGLSGGAASTPQTPGSTDGGATDRPDPRKQKDDYDKINKQFKLFARKQEQLLRVAFYLLLNIAENVKLEEKMRKKHIVRMLLKALERQNFDLLVLVVTFLKKLAIVSDNKDEMCELNIVEKLPRLLQSQKDLVQMTLKLLFNLSFDARLRAKMIRVGLLPKLVTFLSDDKHHGIVTKILYHMSLDDKIKSMFTYTDCVPVVVDLLLLNLNQRSDPDLIALGINLALNRRNAAMMIENNRLHNLMSRAFKCQDTMIMKMIRNISVHDTLRMHFVDFVGDLAKILTECGDEEFTVECLGILGNLTLADLDYSQIIHNFNLIPLIRNMLVPGKYKDDLVLEMVVFLGTCATDESCAMLLCKADVMLSLIELLKAKQEDDEMVLQIVFVFQQVLRHESTRCYMIKETESPAYLIDLMHDKNAEIRKVCDLCLDIIAITDSEWASRITVEKFRNHNSQWLSMVDSQESVDDIQTYGPMEDDESDLNAYLTSDYLDQLYHSGADSNDDADSNKNRSGSAMSNYSRPVSRANGVLICCINGLAYYCAMDVIQFFKLLSLLCALAGLANSVDRRKVIVSVDAGADDAWALFYLLQAVDEVDVLAISCSYGNTNVTNVATNVLRVLEALQRTDVPLYIGTNESILRPDHRTNFGTPYFGADGFSDVPLEQEPSRLPLRDGHTLQQLYGLIAQHPNEVTFVNLGPVTDLALLLKIFPEARILLKSVYLMGGNRHGVGNTEQASEFNFYKDPEAASIALQTFAGAITILPWETALRSNLVTSMEWRMDVLGASSKPIVALLNRVEQAALEKLPEQQRIWMPCDLLVAMALVSPHIVTETKQYEGDVELSGRLTRGQLVLNHAINNKQSTIRMSIGGGLRAVWRFLHWGPLTAIGIIKSITLMTLYMNAMWWPADRSLAGFLHQTLFIVLSASTGFNFVMASLTGPGFLPLRWQPERSVDQQYLQHCGVCEGWKAPRSHHCRKCDRCVIKMDHHCPWINNCVGWANHGYFTAFLACAVLGCLQATIILSASLYVGLYRDWYLYFGHYSKVTVQLGMWSLVLCVFNVGLAIGVIITVGALLGYQVRAIINNRTAIEDWILEKARYRRDRTNEEFCYPYDLGRWRNVRQVFYTSCSPAGDGIEWPVVDGCDQYTLTREQLAQKEEKRARTRTYTIRRTVTGSWVPLLSQGFKVCCSPPLTDEPRIKLAIGDVVRVTRWRKHWLFGEKVSTEQELEGTEKRKRLRGWFPRQCAVELAEDDYDLTEEQQQQQQQHHQHPKAGKSNKKDS</sequence>
<dbReference type="VEuPathDB" id="VectorBase:AALB20_029424"/>
<feature type="compositionally biased region" description="Basic and acidic residues" evidence="6">
    <location>
        <begin position="1272"/>
        <end position="1291"/>
    </location>
</feature>
<feature type="compositionally biased region" description="Basic residues" evidence="6">
    <location>
        <begin position="2617"/>
        <end position="2631"/>
    </location>
</feature>